<dbReference type="EMBL" id="CP011117">
    <property type="protein sequence ID" value="AKA85482.1"/>
    <property type="molecule type" value="Genomic_DNA"/>
</dbReference>
<dbReference type="AlphaFoldDB" id="A0AAU8U3U9"/>
<organism evidence="1 2">
    <name type="scientific">Pseudomonas synxantha</name>
    <dbReference type="NCBI Taxonomy" id="47883"/>
    <lineage>
        <taxon>Bacteria</taxon>
        <taxon>Pseudomonadati</taxon>
        <taxon>Pseudomonadota</taxon>
        <taxon>Gammaproteobacteria</taxon>
        <taxon>Pseudomonadales</taxon>
        <taxon>Pseudomonadaceae</taxon>
        <taxon>Pseudomonas</taxon>
    </lineage>
</organism>
<dbReference type="KEGG" id="pfb:VO64_4936"/>
<gene>
    <name evidence="1" type="ORF">VO64_4936</name>
</gene>
<sequence>MIPWGGGAGHCRVTTPMYVGSPSLWRGPVTECIARHMPWAGRWVLPSAFHHD</sequence>
<evidence type="ECO:0000313" key="2">
    <source>
        <dbReference type="Proteomes" id="UP000033099"/>
    </source>
</evidence>
<accession>A0AAU8U3U9</accession>
<reference evidence="1 2" key="1">
    <citation type="journal article" date="2015" name="Genome Announc.">
        <title>Complete Genome Sequence of Biocontrol Strain Pseudomonas fluorescens LBUM223.</title>
        <authorList>
            <person name="Roquigny R."/>
            <person name="Arseneault T."/>
            <person name="Gadkar V.J."/>
            <person name="Novinscak A."/>
            <person name="Joly D.L."/>
            <person name="Filion M."/>
        </authorList>
    </citation>
    <scope>NUCLEOTIDE SEQUENCE [LARGE SCALE GENOMIC DNA]</scope>
    <source>
        <strain evidence="1 2">LBUM223</strain>
    </source>
</reference>
<proteinExistence type="predicted"/>
<evidence type="ECO:0000313" key="1">
    <source>
        <dbReference type="EMBL" id="AKA85482.1"/>
    </source>
</evidence>
<protein>
    <recommendedName>
        <fullName evidence="3">Threonine synthase</fullName>
    </recommendedName>
</protein>
<name>A0AAU8U3U9_9PSED</name>
<evidence type="ECO:0008006" key="3">
    <source>
        <dbReference type="Google" id="ProtNLM"/>
    </source>
</evidence>
<dbReference type="Proteomes" id="UP000033099">
    <property type="component" value="Chromosome"/>
</dbReference>